<evidence type="ECO:0000313" key="2">
    <source>
        <dbReference type="EMBL" id="GAM58628.1"/>
    </source>
</evidence>
<evidence type="ECO:0000259" key="1">
    <source>
        <dbReference type="Pfam" id="PF00496"/>
    </source>
</evidence>
<dbReference type="AlphaFoldDB" id="A0A0B8P5U5"/>
<evidence type="ECO:0000313" key="3">
    <source>
        <dbReference type="Proteomes" id="UP000031671"/>
    </source>
</evidence>
<dbReference type="EMBL" id="BBRZ01000096">
    <property type="protein sequence ID" value="GAM58628.1"/>
    <property type="molecule type" value="Genomic_DNA"/>
</dbReference>
<reference evidence="2 3" key="2">
    <citation type="submission" date="2015-01" db="EMBL/GenBank/DDBJ databases">
        <authorList>
            <consortium name="NBRP consortium"/>
            <person name="Sawabe T."/>
            <person name="Meirelles P."/>
            <person name="Feng G."/>
            <person name="Sayaka M."/>
            <person name="Hattori M."/>
            <person name="Ohkuma M."/>
        </authorList>
    </citation>
    <scope>NUCLEOTIDE SEQUENCE [LARGE SCALE GENOMIC DNA]</scope>
    <source>
        <strain evidence="3">JCM 19231</strain>
    </source>
</reference>
<accession>A0A0B8P5U5</accession>
<proteinExistence type="predicted"/>
<dbReference type="Gene3D" id="3.40.190.10">
    <property type="entry name" value="Periplasmic binding protein-like II"/>
    <property type="match status" value="1"/>
</dbReference>
<keyword evidence="3" id="KW-1185">Reference proteome</keyword>
<organism evidence="2 3">
    <name type="scientific">Vibrio ishigakensis</name>
    <dbReference type="NCBI Taxonomy" id="1481914"/>
    <lineage>
        <taxon>Bacteria</taxon>
        <taxon>Pseudomonadati</taxon>
        <taxon>Pseudomonadota</taxon>
        <taxon>Gammaproteobacteria</taxon>
        <taxon>Vibrionales</taxon>
        <taxon>Vibrionaceae</taxon>
        <taxon>Vibrio</taxon>
    </lineage>
</organism>
<dbReference type="InterPro" id="IPR000914">
    <property type="entry name" value="SBP_5_dom"/>
</dbReference>
<dbReference type="SUPFAM" id="SSF53850">
    <property type="entry name" value="Periplasmic binding protein-like II"/>
    <property type="match status" value="1"/>
</dbReference>
<comment type="caution">
    <text evidence="2">The sequence shown here is derived from an EMBL/GenBank/DDBJ whole genome shotgun (WGS) entry which is preliminary data.</text>
</comment>
<name>A0A0B8P5U5_9VIBR</name>
<dbReference type="Proteomes" id="UP000031671">
    <property type="component" value="Unassembled WGS sequence"/>
</dbReference>
<protein>
    <submittedName>
        <fullName evidence="2">Periplasmic oligopeptide-binding protein oppA</fullName>
    </submittedName>
</protein>
<gene>
    <name evidence="2" type="ORF">JCM19231_1676</name>
</gene>
<dbReference type="Pfam" id="PF00496">
    <property type="entry name" value="SBP_bac_5"/>
    <property type="match status" value="1"/>
</dbReference>
<reference evidence="2 3" key="1">
    <citation type="submission" date="2015-01" db="EMBL/GenBank/DDBJ databases">
        <title>Vibrio sp. C1 JCM 19231 whole genome shotgun sequence.</title>
        <authorList>
            <person name="Sawabe T."/>
            <person name="Meirelles P."/>
            <person name="Feng G."/>
            <person name="Sayaka M."/>
            <person name="Hattori M."/>
            <person name="Ohkuma M."/>
        </authorList>
    </citation>
    <scope>NUCLEOTIDE SEQUENCE [LARGE SCALE GENOMIC DNA]</scope>
    <source>
        <strain evidence="3">JCM 19231</strain>
    </source>
</reference>
<sequence length="56" mass="6153">MDANPNYWGEPVKVQHLEFRAVPEAGSRLAMLKSGQAQVMLQLPTTMKPAVSGDKK</sequence>
<feature type="domain" description="Solute-binding protein family 5" evidence="1">
    <location>
        <begin position="2"/>
        <end position="55"/>
    </location>
</feature>